<dbReference type="EMBL" id="AP023213">
    <property type="protein sequence ID" value="BCO11608.1"/>
    <property type="molecule type" value="Genomic_DNA"/>
</dbReference>
<organism evidence="2 3">
    <name type="scientific">Citrifermentans bremense</name>
    <dbReference type="NCBI Taxonomy" id="60035"/>
    <lineage>
        <taxon>Bacteria</taxon>
        <taxon>Pseudomonadati</taxon>
        <taxon>Thermodesulfobacteriota</taxon>
        <taxon>Desulfuromonadia</taxon>
        <taxon>Geobacterales</taxon>
        <taxon>Geobacteraceae</taxon>
        <taxon>Citrifermentans</taxon>
    </lineage>
</organism>
<sequence>MLYRKPPNKPVGTFIPINKLFNTIIYPNGFIWVIFTELDFVELIRIR</sequence>
<evidence type="ECO:0000256" key="1">
    <source>
        <dbReference type="SAM" id="Phobius"/>
    </source>
</evidence>
<protein>
    <submittedName>
        <fullName evidence="2">Uncharacterized protein</fullName>
    </submittedName>
</protein>
<proteinExistence type="predicted"/>
<name>A0A7R7IZ03_9BACT</name>
<keyword evidence="1" id="KW-1133">Transmembrane helix</keyword>
<keyword evidence="1" id="KW-0472">Membrane</keyword>
<keyword evidence="1" id="KW-0812">Transmembrane</keyword>
<accession>A0A7R7IZ03</accession>
<evidence type="ECO:0000313" key="2">
    <source>
        <dbReference type="EMBL" id="BCO11608.1"/>
    </source>
</evidence>
<gene>
    <name evidence="2" type="ORF">GEOBRER4_n3737</name>
</gene>
<dbReference type="AlphaFoldDB" id="A0A7R7IZ03"/>
<keyword evidence="3" id="KW-1185">Reference proteome</keyword>
<evidence type="ECO:0000313" key="3">
    <source>
        <dbReference type="Proteomes" id="UP000515472"/>
    </source>
</evidence>
<dbReference type="Proteomes" id="UP000515472">
    <property type="component" value="Chromosome"/>
</dbReference>
<feature type="transmembrane region" description="Helical" evidence="1">
    <location>
        <begin position="20"/>
        <end position="41"/>
    </location>
</feature>
<reference evidence="2 3" key="1">
    <citation type="submission" date="2020-06" db="EMBL/GenBank/DDBJ databases">
        <title>Interaction of electrochemicaly active bacteria, Geobacter bremensis R4 on different carbon anode.</title>
        <authorList>
            <person name="Meng L."/>
            <person name="Yoshida N."/>
        </authorList>
    </citation>
    <scope>NUCLEOTIDE SEQUENCE [LARGE SCALE GENOMIC DNA]</scope>
    <source>
        <strain evidence="2 3">R4</strain>
    </source>
</reference>